<dbReference type="STRING" id="133412.A0A1R1XZ39"/>
<feature type="region of interest" description="Disordered" evidence="1">
    <location>
        <begin position="1923"/>
        <end position="1960"/>
    </location>
</feature>
<feature type="compositionally biased region" description="Low complexity" evidence="1">
    <location>
        <begin position="1941"/>
        <end position="1960"/>
    </location>
</feature>
<dbReference type="EMBL" id="LSSN01001361">
    <property type="protein sequence ID" value="OMJ19943.1"/>
    <property type="molecule type" value="Genomic_DNA"/>
</dbReference>
<evidence type="ECO:0000256" key="1">
    <source>
        <dbReference type="SAM" id="MobiDB-lite"/>
    </source>
</evidence>
<feature type="compositionally biased region" description="Polar residues" evidence="1">
    <location>
        <begin position="208"/>
        <end position="231"/>
    </location>
</feature>
<dbReference type="PANTHER" id="PTHR39211">
    <property type="entry name" value="CHROMOSOME 7, WHOLE GENOME SHOTGUN SEQUENCE"/>
    <property type="match status" value="1"/>
</dbReference>
<keyword evidence="3" id="KW-1185">Reference proteome</keyword>
<dbReference type="Gene3D" id="2.60.40.10">
    <property type="entry name" value="Immunoglobulins"/>
    <property type="match status" value="1"/>
</dbReference>
<feature type="compositionally biased region" description="Polar residues" evidence="1">
    <location>
        <begin position="1923"/>
        <end position="1939"/>
    </location>
</feature>
<feature type="compositionally biased region" description="Basic and acidic residues" evidence="1">
    <location>
        <begin position="1895"/>
        <end position="1910"/>
    </location>
</feature>
<dbReference type="OrthoDB" id="252265at2759"/>
<gene>
    <name evidence="2" type="ORF">AYI70_g4419</name>
</gene>
<sequence length="2096" mass="234659">MLDTFADSTCKKFRIIGLDKYFVLEKIEIRPLYTLIPFQINNLTNEKLSLKLDSSQNDVVLIQELNPNWNILSHTEKVNYISVRKLKPSFFHNYPIDVFNSLNETQNNSIDSTSKIPSSIQNATINDSNSSTELPRNLKPKLPLLAISAATKPQRRFMQMFNEGPFLNHIDLLPNQSKTLFLSLNTSSASVSKNNFIAVKKNIENISNHPLSSNQTHELSKSSSHNTSVSENELEKQKIRQISFSSSGSGSGPFSKLSSDNNYLLPVKLRISEVSKPYQDDSASCEFTLQNPAFTELKFIIESGFRKLILFYDSPHLNFFNCSPYSSYYIDISFKNDSVIPLEWNAFLSDLKLSNESDSNFLSSRNSTSFTSPMGNQNSNLQPTSTITESLNKSPYIKLIGLNGIEKSFGTLNPYETDTIRVVYTTQNEDQFKCKLTLEDLDSRSDKFEWAVYGKMKSILSSRRLELIGEKVIDFGTCASGTWAKKHLIFKNNSDQNLSVSFKIEGDIADLEFQSIDENADDPSIFPDHEFSSSNLQNIESTDHTFSSGTQPVNNSISNYIINCRSEPEGAYSNNNNDKLFASTEFKHQNVDIPQSDKSHLIAESSLTNKKLSHFFNQNNKFNQPLSTDIATKSISLAPSDSSIPNTDSSLQAGNSQHNYPFLKNFPLDSLHDNSSAFASNSHSSIPNKSSLFLRNSSNIDSEEKANASDSIILRSRDDNNRKKSDELILKPGSTKGIIIMVLESIKGSIPNQELGNVSKHSFTLECKYGNPTNNSTVINASNLSIPCIISCCTSLIAVKQKIIDTGPISVGAVKNIYITVENLADIEAQFRCSLDSKIINCNHLPVKIPPRDSVSIRIDIYPRRINPRYRKQINIVNLKNRNQPDLIVNIKSEHVDPGRMSFHNLLYKTTLNNREQNFIDFGISPINSPVLKIMNIENLCDEEIEIEFSSENTQSLSVFSLCGDSGVDLQIPFNSKFDENDTDSNNHPFNISPNVQPTLNLNDISLNYCVIASALKFMDLLKEANIHGIREKFKELVSESKINTNSNNSDLESADDVFSKNNAFNSDEIYNAKKSISDALDFINQPLTSEFNHRIDLKPRSISLLRNSSNFHSTISPDLNLTSKSITSTKLPKKRLSLDNKLNSVSSDSSKSLLSRYTNKSSPEYKNEISLFVKELSEIIKNNKTIPQKNRSVSTNSTCTKLDHDLDSNASNFNHINLKTTYDQLFSNKRHSTLVPSPSEIRALINRLKSQFGSNYFGDTITDKRIPRKMFTSKLEDLKQSLQSLPIESKNTFPKSISNKRVDQANKLSYRYKDSVLASPNKPSNFNGIFQPRDIISSSVAEPFKLSRSNSFFDLIKQATKPDNESQKNDLDTIDCLESFSSNKSFQSFLQAINILQIVIDELGNYPKVPFVSSKDEDAFVRRQLDLRKYLEMLKKSNLLKPLGKLSLNPNSARPIFLIFNASRQLLPDNEKGPKRFDTSLYIKITKYPKSKLKSSPFQSFGMESQPASFSELPLCRYFVQASICSSKLDIKQKSINIGTIQQNESAKKFLLIRNPNYIPLLYAIKKTGSISSGDISFRDYRYGIVRAFDEKKVEFYFKPTLAGNYNEKIFVTNVVDFEQSQIVILKAVVLKTFNFHINELVLDYGTITMNSNSVNLPIKYLAIRNTSTVARTFIVNINESDTKSIIQSDSNLVLDSMKENFDNAPQPISLTSTNKNNISGLVNNFSPNIYTESSEPSKKQANINSSAFGLDIPRNSPSLNSRISDTITTISPKALESSPPINSKIPDFDSPCPKKLSVSFLPQDYLGNNIQGFGVDISGNKNETAQKSIFDGSDPNQNVSLLHLSKEDLELIESLEQKIKIAKRKNKPEKVEKYIKKINLLKGKNSIASDNTNSDKHPNSEHDSAKNNIKERNSDILDSLLSNDPIVTNDPSKNISEPSPISNNKNAKSNSSQSNSNLVSSYKICPDGSITVYILPDSMVTIPVSVTITNSANNSCNSFSPAKNTPSLSKTTAVEGYNLKPGIKALNLIDGVKAEPNHVGSIIASEITEPDKITNFNEIENEMNKNLLTLTQYISVFENIDIDNVKTVKIVVQA</sequence>
<protein>
    <submittedName>
        <fullName evidence="2">Uncharacterized protein</fullName>
    </submittedName>
</protein>
<evidence type="ECO:0000313" key="2">
    <source>
        <dbReference type="EMBL" id="OMJ19943.1"/>
    </source>
</evidence>
<accession>A0A1R1XZ39</accession>
<evidence type="ECO:0000313" key="3">
    <source>
        <dbReference type="Proteomes" id="UP000187283"/>
    </source>
</evidence>
<feature type="region of interest" description="Disordered" evidence="1">
    <location>
        <begin position="1888"/>
        <end position="1910"/>
    </location>
</feature>
<feature type="region of interest" description="Disordered" evidence="1">
    <location>
        <begin position="208"/>
        <end position="235"/>
    </location>
</feature>
<dbReference type="Proteomes" id="UP000187283">
    <property type="component" value="Unassembled WGS sequence"/>
</dbReference>
<organism evidence="2 3">
    <name type="scientific">Smittium culicis</name>
    <dbReference type="NCBI Taxonomy" id="133412"/>
    <lineage>
        <taxon>Eukaryota</taxon>
        <taxon>Fungi</taxon>
        <taxon>Fungi incertae sedis</taxon>
        <taxon>Zoopagomycota</taxon>
        <taxon>Kickxellomycotina</taxon>
        <taxon>Harpellomycetes</taxon>
        <taxon>Harpellales</taxon>
        <taxon>Legeriomycetaceae</taxon>
        <taxon>Smittium</taxon>
    </lineage>
</organism>
<proteinExistence type="predicted"/>
<dbReference type="InterPro" id="IPR013783">
    <property type="entry name" value="Ig-like_fold"/>
</dbReference>
<dbReference type="PANTHER" id="PTHR39211:SF1">
    <property type="entry name" value="ABNORMAL SPINDLE-LIKE MICROCEPHALY-ASSOCIATED PROTEIN ASH DOMAIN-CONTAINING PROTEIN"/>
    <property type="match status" value="1"/>
</dbReference>
<reference evidence="2 3" key="1">
    <citation type="submission" date="2017-01" db="EMBL/GenBank/DDBJ databases">
        <authorList>
            <person name="Mah S.A."/>
            <person name="Swanson W.J."/>
            <person name="Moy G.W."/>
            <person name="Vacquier V.D."/>
        </authorList>
    </citation>
    <scope>NUCLEOTIDE SEQUENCE [LARGE SCALE GENOMIC DNA]</scope>
    <source>
        <strain evidence="2 3">GSMNP</strain>
    </source>
</reference>
<name>A0A1R1XZ39_9FUNG</name>
<comment type="caution">
    <text evidence="2">The sequence shown here is derived from an EMBL/GenBank/DDBJ whole genome shotgun (WGS) entry which is preliminary data.</text>
</comment>